<dbReference type="InterPro" id="IPR013078">
    <property type="entry name" value="His_Pase_superF_clade-1"/>
</dbReference>
<dbReference type="Proteomes" id="UP001621714">
    <property type="component" value="Unassembled WGS sequence"/>
</dbReference>
<dbReference type="InterPro" id="IPR029033">
    <property type="entry name" value="His_PPase_superfam"/>
</dbReference>
<dbReference type="EMBL" id="JBANFI010000007">
    <property type="protein sequence ID" value="MFK7161655.1"/>
    <property type="molecule type" value="Genomic_DNA"/>
</dbReference>
<accession>A0ABW8PZE9</accession>
<dbReference type="Pfam" id="PF00300">
    <property type="entry name" value="His_Phos_1"/>
    <property type="match status" value="1"/>
</dbReference>
<evidence type="ECO:0000313" key="3">
    <source>
        <dbReference type="Proteomes" id="UP001621714"/>
    </source>
</evidence>
<evidence type="ECO:0000313" key="2">
    <source>
        <dbReference type="EMBL" id="MFK7161655.1"/>
    </source>
</evidence>
<dbReference type="Gene3D" id="3.40.50.1240">
    <property type="entry name" value="Phosphoglycerate mutase-like"/>
    <property type="match status" value="1"/>
</dbReference>
<evidence type="ECO:0000256" key="1">
    <source>
        <dbReference type="SAM" id="MobiDB-lite"/>
    </source>
</evidence>
<name>A0ABW8PZE9_9GAMM</name>
<gene>
    <name evidence="2" type="ORF">V6U78_11465</name>
</gene>
<comment type="caution">
    <text evidence="2">The sequence shown here is derived from an EMBL/GenBank/DDBJ whole genome shotgun (WGS) entry which is preliminary data.</text>
</comment>
<keyword evidence="3" id="KW-1185">Reference proteome</keyword>
<sequence length="234" mass="26198">MTIKHGLSMSWHATVFCLVFWVGELAAARPAPFEERQMDVVLFDRLQQGGFVLFLRHGLTDASQPDRVPVDLQHCASQRPLSEAGHQQMMQIGDHLRQTGWPVGEIYVSPFCRTQDSARAIFGQTGWVIDPLLMYTAGMSRAEKAPVIARTAELMQQPVPAGENRFIVAHGPNLAETLHYFPPEGTLVILEPQVDAWVYHASIRPEQWPPVLGWASRARAEQQQEQEAEPLSAP</sequence>
<feature type="region of interest" description="Disordered" evidence="1">
    <location>
        <begin position="215"/>
        <end position="234"/>
    </location>
</feature>
<dbReference type="CDD" id="cd07040">
    <property type="entry name" value="HP"/>
    <property type="match status" value="1"/>
</dbReference>
<dbReference type="SUPFAM" id="SSF53254">
    <property type="entry name" value="Phosphoglycerate mutase-like"/>
    <property type="match status" value="1"/>
</dbReference>
<proteinExistence type="predicted"/>
<reference evidence="2 3" key="1">
    <citation type="submission" date="2024-02" db="EMBL/GenBank/DDBJ databases">
        <title>Marinospirillum sp. MEB 164 isolated from Lonar lake sediment.</title>
        <authorList>
            <person name="Joshi A."/>
            <person name="Thite S."/>
        </authorList>
    </citation>
    <scope>NUCLEOTIDE SEQUENCE [LARGE SCALE GENOMIC DNA]</scope>
    <source>
        <strain evidence="2 3">MEB164</strain>
    </source>
</reference>
<feature type="compositionally biased region" description="Low complexity" evidence="1">
    <location>
        <begin position="215"/>
        <end position="225"/>
    </location>
</feature>
<protein>
    <submittedName>
        <fullName evidence="2">Histidine phosphatase family protein</fullName>
    </submittedName>
</protein>
<organism evidence="2 3">
    <name type="scientific">Marinospirillum alkalitolerans</name>
    <dbReference type="NCBI Taxonomy" id="3123374"/>
    <lineage>
        <taxon>Bacteria</taxon>
        <taxon>Pseudomonadati</taxon>
        <taxon>Pseudomonadota</taxon>
        <taxon>Gammaproteobacteria</taxon>
        <taxon>Oceanospirillales</taxon>
        <taxon>Oceanospirillaceae</taxon>
        <taxon>Marinospirillum</taxon>
    </lineage>
</organism>
<dbReference type="RefSeq" id="WP_405340892.1">
    <property type="nucleotide sequence ID" value="NZ_JBANFI010000007.1"/>
</dbReference>